<dbReference type="OrthoDB" id="2380306at2"/>
<reference evidence="2 3" key="1">
    <citation type="submission" date="2018-11" db="EMBL/GenBank/DDBJ databases">
        <title>Deinococcus shelandsis sp. nov., isolated from South Shetland Islands soil of Antarctica.</title>
        <authorList>
            <person name="Tian J."/>
        </authorList>
    </citation>
    <scope>NUCLEOTIDE SEQUENCE [LARGE SCALE GENOMIC DNA]</scope>
    <source>
        <strain evidence="2 3">S14-83T</strain>
    </source>
</reference>
<dbReference type="EMBL" id="CP034183">
    <property type="protein sequence ID" value="AZI41703.1"/>
    <property type="molecule type" value="Genomic_DNA"/>
</dbReference>
<dbReference type="RefSeq" id="WP_124867476.1">
    <property type="nucleotide sequence ID" value="NZ_CP034183.1"/>
</dbReference>
<dbReference type="KEGG" id="dph:EHF33_02200"/>
<accession>A0A3G8Y9W8</accession>
<dbReference type="InterPro" id="IPR000182">
    <property type="entry name" value="GNAT_dom"/>
</dbReference>
<dbReference type="SUPFAM" id="SSF55729">
    <property type="entry name" value="Acyl-CoA N-acyltransferases (Nat)"/>
    <property type="match status" value="1"/>
</dbReference>
<dbReference type="Gene3D" id="3.40.630.30">
    <property type="match status" value="1"/>
</dbReference>
<feature type="domain" description="N-acetyltransferase" evidence="1">
    <location>
        <begin position="1"/>
        <end position="149"/>
    </location>
</feature>
<dbReference type="Pfam" id="PF00583">
    <property type="entry name" value="Acetyltransf_1"/>
    <property type="match status" value="1"/>
</dbReference>
<organism evidence="2 3">
    <name type="scientific">Deinococcus psychrotolerans</name>
    <dbReference type="NCBI Taxonomy" id="2489213"/>
    <lineage>
        <taxon>Bacteria</taxon>
        <taxon>Thermotogati</taxon>
        <taxon>Deinococcota</taxon>
        <taxon>Deinococci</taxon>
        <taxon>Deinococcales</taxon>
        <taxon>Deinococcaceae</taxon>
        <taxon>Deinococcus</taxon>
    </lineage>
</organism>
<evidence type="ECO:0000259" key="1">
    <source>
        <dbReference type="PROSITE" id="PS51186"/>
    </source>
</evidence>
<evidence type="ECO:0000313" key="2">
    <source>
        <dbReference type="EMBL" id="AZI41703.1"/>
    </source>
</evidence>
<dbReference type="Proteomes" id="UP000276417">
    <property type="component" value="Chromosome 1"/>
</dbReference>
<keyword evidence="2" id="KW-0808">Transferase</keyword>
<gene>
    <name evidence="2" type="ORF">EHF33_02200</name>
</gene>
<sequence>MLCPYLITDHAACLSLFESNRPKYFLASERADYEAFLGRVEREQRPYFVLERGGEAVACGGVGYEVHPTLAYLSWGMVRGDLHGCRLGSELTCSRLNWLRQHWPEVQRVKIDTSQHTEAFYARFGFVVVERITDGFGVGLNQVKMVAAL</sequence>
<dbReference type="PROSITE" id="PS51186">
    <property type="entry name" value="GNAT"/>
    <property type="match status" value="1"/>
</dbReference>
<dbReference type="InterPro" id="IPR016181">
    <property type="entry name" value="Acyl_CoA_acyltransferase"/>
</dbReference>
<keyword evidence="3" id="KW-1185">Reference proteome</keyword>
<evidence type="ECO:0000313" key="3">
    <source>
        <dbReference type="Proteomes" id="UP000276417"/>
    </source>
</evidence>
<name>A0A3G8Y9W8_9DEIO</name>
<dbReference type="GO" id="GO:0016747">
    <property type="term" value="F:acyltransferase activity, transferring groups other than amino-acyl groups"/>
    <property type="evidence" value="ECO:0007669"/>
    <property type="project" value="InterPro"/>
</dbReference>
<proteinExistence type="predicted"/>
<dbReference type="AlphaFoldDB" id="A0A3G8Y9W8"/>
<protein>
    <submittedName>
        <fullName evidence="2">GNAT family N-acetyltransferase</fullName>
    </submittedName>
</protein>